<name>W0F2C7_9BACT</name>
<evidence type="ECO:0000313" key="3">
    <source>
        <dbReference type="EMBL" id="AHF17180.1"/>
    </source>
</evidence>
<evidence type="ECO:0000256" key="1">
    <source>
        <dbReference type="SAM" id="SignalP"/>
    </source>
</evidence>
<dbReference type="STRING" id="929713.NIASO_03120"/>
<gene>
    <name evidence="3" type="ORF">NIASO_03120</name>
</gene>
<feature type="domain" description="Rhodanese" evidence="2">
    <location>
        <begin position="59"/>
        <end position="111"/>
    </location>
</feature>
<protein>
    <recommendedName>
        <fullName evidence="2">Rhodanese domain-containing protein</fullName>
    </recommendedName>
</protein>
<dbReference type="eggNOG" id="COG2897">
    <property type="taxonomic scope" value="Bacteria"/>
</dbReference>
<evidence type="ECO:0000313" key="4">
    <source>
        <dbReference type="Proteomes" id="UP000003586"/>
    </source>
</evidence>
<dbReference type="Pfam" id="PF00581">
    <property type="entry name" value="Rhodanese"/>
    <property type="match status" value="1"/>
</dbReference>
<dbReference type="Proteomes" id="UP000003586">
    <property type="component" value="Chromosome"/>
</dbReference>
<evidence type="ECO:0000259" key="2">
    <source>
        <dbReference type="PROSITE" id="PS50206"/>
    </source>
</evidence>
<reference evidence="3 4" key="1">
    <citation type="submission" date="2013-12" db="EMBL/GenBank/DDBJ databases">
        <authorList>
            <consortium name="DOE Joint Genome Institute"/>
            <person name="Eisen J."/>
            <person name="Huntemann M."/>
            <person name="Han J."/>
            <person name="Chen A."/>
            <person name="Kyrpides N."/>
            <person name="Mavromatis K."/>
            <person name="Markowitz V."/>
            <person name="Palaniappan K."/>
            <person name="Ivanova N."/>
            <person name="Schaumberg A."/>
            <person name="Pati A."/>
            <person name="Liolios K."/>
            <person name="Nordberg H.P."/>
            <person name="Cantor M.N."/>
            <person name="Hua S.X."/>
            <person name="Woyke T."/>
        </authorList>
    </citation>
    <scope>NUCLEOTIDE SEQUENCE [LARGE SCALE GENOMIC DNA]</scope>
    <source>
        <strain evidence="4">DSM 19437</strain>
    </source>
</reference>
<dbReference type="SUPFAM" id="SSF52821">
    <property type="entry name" value="Rhodanese/Cell cycle control phosphatase"/>
    <property type="match status" value="1"/>
</dbReference>
<dbReference type="HOGENOM" id="CLU_110200_0_0_10"/>
<feature type="chain" id="PRO_5004787943" description="Rhodanese domain-containing protein" evidence="1">
    <location>
        <begin position="22"/>
        <end position="195"/>
    </location>
</feature>
<dbReference type="InterPro" id="IPR001763">
    <property type="entry name" value="Rhodanese-like_dom"/>
</dbReference>
<organism evidence="3 4">
    <name type="scientific">Niabella soli DSM 19437</name>
    <dbReference type="NCBI Taxonomy" id="929713"/>
    <lineage>
        <taxon>Bacteria</taxon>
        <taxon>Pseudomonadati</taxon>
        <taxon>Bacteroidota</taxon>
        <taxon>Chitinophagia</taxon>
        <taxon>Chitinophagales</taxon>
        <taxon>Chitinophagaceae</taxon>
        <taxon>Niabella</taxon>
    </lineage>
</organism>
<dbReference type="CDD" id="cd00158">
    <property type="entry name" value="RHOD"/>
    <property type="match status" value="1"/>
</dbReference>
<feature type="signal peptide" evidence="1">
    <location>
        <begin position="1"/>
        <end position="21"/>
    </location>
</feature>
<dbReference type="RefSeq" id="WP_008583667.1">
    <property type="nucleotide sequence ID" value="NZ_CP007035.1"/>
</dbReference>
<dbReference type="EMBL" id="CP007035">
    <property type="protein sequence ID" value="AHF17180.1"/>
    <property type="molecule type" value="Genomic_DNA"/>
</dbReference>
<dbReference type="InterPro" id="IPR036873">
    <property type="entry name" value="Rhodanese-like_dom_sf"/>
</dbReference>
<sequence>MKKGALLLLLIVFLNAKNTSAQLPKTKVDFDGYETLLKLVKLHRKTRLVNLDVFLKLSKQTGTIILDTRSGEMYDRKHIAGAVHLDFSDFTQDNLAGIIPSANTRVLIYCNNNIEGDPEHFPANNIRFKNVRGKTSPYALALNIPTYIGLYGYGYTNVFELAELINDSDGRLRYEGTDVNPNEPSITGAVIMTKR</sequence>
<keyword evidence="1" id="KW-0732">Signal</keyword>
<proteinExistence type="predicted"/>
<dbReference type="PROSITE" id="PS50206">
    <property type="entry name" value="RHODANESE_3"/>
    <property type="match status" value="1"/>
</dbReference>
<accession>W0F2C7</accession>
<dbReference type="Gene3D" id="3.40.250.10">
    <property type="entry name" value="Rhodanese-like domain"/>
    <property type="match status" value="1"/>
</dbReference>
<dbReference type="OrthoDB" id="9807812at2"/>
<dbReference type="AlphaFoldDB" id="W0F2C7"/>
<keyword evidence="4" id="KW-1185">Reference proteome</keyword>
<dbReference type="KEGG" id="nso:NIASO_03120"/>